<feature type="non-terminal residue" evidence="1">
    <location>
        <position position="1"/>
    </location>
</feature>
<dbReference type="Proteomes" id="UP000823775">
    <property type="component" value="Unassembled WGS sequence"/>
</dbReference>
<feature type="non-terminal residue" evidence="1">
    <location>
        <position position="62"/>
    </location>
</feature>
<comment type="caution">
    <text evidence="1">The sequence shown here is derived from an EMBL/GenBank/DDBJ whole genome shotgun (WGS) entry which is preliminary data.</text>
</comment>
<gene>
    <name evidence="1" type="ORF">HAX54_016560</name>
</gene>
<evidence type="ECO:0000313" key="2">
    <source>
        <dbReference type="Proteomes" id="UP000823775"/>
    </source>
</evidence>
<organism evidence="1 2">
    <name type="scientific">Datura stramonium</name>
    <name type="common">Jimsonweed</name>
    <name type="synonym">Common thornapple</name>
    <dbReference type="NCBI Taxonomy" id="4076"/>
    <lineage>
        <taxon>Eukaryota</taxon>
        <taxon>Viridiplantae</taxon>
        <taxon>Streptophyta</taxon>
        <taxon>Embryophyta</taxon>
        <taxon>Tracheophyta</taxon>
        <taxon>Spermatophyta</taxon>
        <taxon>Magnoliopsida</taxon>
        <taxon>eudicotyledons</taxon>
        <taxon>Gunneridae</taxon>
        <taxon>Pentapetalae</taxon>
        <taxon>asterids</taxon>
        <taxon>lamiids</taxon>
        <taxon>Solanales</taxon>
        <taxon>Solanaceae</taxon>
        <taxon>Solanoideae</taxon>
        <taxon>Datureae</taxon>
        <taxon>Datura</taxon>
    </lineage>
</organism>
<keyword evidence="2" id="KW-1185">Reference proteome</keyword>
<accession>A0ABS8UKK0</accession>
<reference evidence="1 2" key="1">
    <citation type="journal article" date="2021" name="BMC Genomics">
        <title>Datura genome reveals duplications of psychoactive alkaloid biosynthetic genes and high mutation rate following tissue culture.</title>
        <authorList>
            <person name="Rajewski A."/>
            <person name="Carter-House D."/>
            <person name="Stajich J."/>
            <person name="Litt A."/>
        </authorList>
    </citation>
    <scope>NUCLEOTIDE SEQUENCE [LARGE SCALE GENOMIC DNA]</scope>
    <source>
        <strain evidence="1">AR-01</strain>
    </source>
</reference>
<protein>
    <submittedName>
        <fullName evidence="1">Uncharacterized protein</fullName>
    </submittedName>
</protein>
<sequence>ILGFPPDFKSKKKGQGVDSRAYATVAEGGITKGSNSNHQKGQHLTKEHYNQFMDKADAYMNK</sequence>
<proteinExistence type="predicted"/>
<name>A0ABS8UKK0_DATST</name>
<evidence type="ECO:0000313" key="1">
    <source>
        <dbReference type="EMBL" id="MCD9558878.1"/>
    </source>
</evidence>
<dbReference type="EMBL" id="JACEIK010002071">
    <property type="protein sequence ID" value="MCD9558878.1"/>
    <property type="molecule type" value="Genomic_DNA"/>
</dbReference>